<feature type="compositionally biased region" description="Pro residues" evidence="13">
    <location>
        <begin position="382"/>
        <end position="392"/>
    </location>
</feature>
<dbReference type="GO" id="GO:0000981">
    <property type="term" value="F:DNA-binding transcription factor activity, RNA polymerase II-specific"/>
    <property type="evidence" value="ECO:0007669"/>
    <property type="project" value="InterPro"/>
</dbReference>
<keyword evidence="8" id="KW-0804">Transcription</keyword>
<keyword evidence="9 11" id="KW-0539">Nucleus</keyword>
<keyword evidence="17" id="KW-1185">Reference proteome</keyword>
<evidence type="ECO:0000313" key="15">
    <source>
        <dbReference type="EMBL" id="EKC25942.1"/>
    </source>
</evidence>
<feature type="compositionally biased region" description="Polar residues" evidence="13">
    <location>
        <begin position="63"/>
        <end position="76"/>
    </location>
</feature>
<evidence type="ECO:0000256" key="5">
    <source>
        <dbReference type="ARBA" id="ARBA00023015"/>
    </source>
</evidence>
<evidence type="ECO:0000256" key="12">
    <source>
        <dbReference type="RuleBase" id="RU000682"/>
    </source>
</evidence>
<dbReference type="GO" id="GO:0005634">
    <property type="term" value="C:nucleus"/>
    <property type="evidence" value="ECO:0007669"/>
    <property type="project" value="UniProtKB-SubCell"/>
</dbReference>
<gene>
    <name evidence="15" type="ORF">CGI_10007529</name>
</gene>
<dbReference type="FunFam" id="1.10.10.60:FF:000057">
    <property type="entry name" value="Short stature homeobox 2"/>
    <property type="match status" value="1"/>
</dbReference>
<dbReference type="GO" id="GO:1990837">
    <property type="term" value="F:sequence-specific double-stranded DNA binding"/>
    <property type="evidence" value="ECO:0007669"/>
    <property type="project" value="TreeGrafter"/>
</dbReference>
<feature type="region of interest" description="Disordered" evidence="13">
    <location>
        <begin position="337"/>
        <end position="392"/>
    </location>
</feature>
<dbReference type="InterPro" id="IPR009057">
    <property type="entry name" value="Homeodomain-like_sf"/>
</dbReference>
<keyword evidence="6 11" id="KW-0238">DNA-binding</keyword>
<dbReference type="AlphaFoldDB" id="K1PP90"/>
<reference evidence="16" key="2">
    <citation type="submission" date="2022-08" db="UniProtKB">
        <authorList>
            <consortium name="EnsemblMetazoa"/>
        </authorList>
    </citation>
    <scope>IDENTIFICATION</scope>
    <source>
        <strain evidence="16">05x7-T-G4-1.051#20</strain>
    </source>
</reference>
<evidence type="ECO:0000256" key="11">
    <source>
        <dbReference type="PROSITE-ProRule" id="PRU00108"/>
    </source>
</evidence>
<comment type="similarity">
    <text evidence="10">Belongs to the paired homeobox family. Unc-4 subfamily.</text>
</comment>
<name>K1PP90_MAGGI</name>
<dbReference type="Pfam" id="PF00046">
    <property type="entry name" value="Homeodomain"/>
    <property type="match status" value="1"/>
</dbReference>
<evidence type="ECO:0000259" key="14">
    <source>
        <dbReference type="PROSITE" id="PS50071"/>
    </source>
</evidence>
<evidence type="ECO:0000256" key="7">
    <source>
        <dbReference type="ARBA" id="ARBA00023155"/>
    </source>
</evidence>
<dbReference type="InterPro" id="IPR017970">
    <property type="entry name" value="Homeobox_CS"/>
</dbReference>
<protein>
    <submittedName>
        <fullName evidence="16">Homeobox domain-containing protein</fullName>
    </submittedName>
    <submittedName>
        <fullName evidence="15">Homeobox protein unc-4-like protein</fullName>
    </submittedName>
</protein>
<proteinExistence type="inferred from homology"/>
<keyword evidence="4" id="KW-0524">Neurogenesis</keyword>
<feature type="compositionally biased region" description="Polar residues" evidence="13">
    <location>
        <begin position="233"/>
        <end position="256"/>
    </location>
</feature>
<comment type="subcellular location">
    <subcellularLocation>
        <location evidence="1 11 12">Nucleus</location>
    </subcellularLocation>
</comment>
<dbReference type="InterPro" id="IPR001356">
    <property type="entry name" value="HD"/>
</dbReference>
<evidence type="ECO:0000256" key="8">
    <source>
        <dbReference type="ARBA" id="ARBA00023163"/>
    </source>
</evidence>
<evidence type="ECO:0000256" key="1">
    <source>
        <dbReference type="ARBA" id="ARBA00004123"/>
    </source>
</evidence>
<dbReference type="Proteomes" id="UP000005408">
    <property type="component" value="Unassembled WGS sequence"/>
</dbReference>
<reference evidence="15" key="1">
    <citation type="journal article" date="2012" name="Nature">
        <title>The oyster genome reveals stress adaptation and complexity of shell formation.</title>
        <authorList>
            <person name="Zhang G."/>
            <person name="Fang X."/>
            <person name="Guo X."/>
            <person name="Li L."/>
            <person name="Luo R."/>
            <person name="Xu F."/>
            <person name="Yang P."/>
            <person name="Zhang L."/>
            <person name="Wang X."/>
            <person name="Qi H."/>
            <person name="Xiong Z."/>
            <person name="Que H."/>
            <person name="Xie Y."/>
            <person name="Holland P.W."/>
            <person name="Paps J."/>
            <person name="Zhu Y."/>
            <person name="Wu F."/>
            <person name="Chen Y."/>
            <person name="Wang J."/>
            <person name="Peng C."/>
            <person name="Meng J."/>
            <person name="Yang L."/>
            <person name="Liu J."/>
            <person name="Wen B."/>
            <person name="Zhang N."/>
            <person name="Huang Z."/>
            <person name="Zhu Q."/>
            <person name="Feng Y."/>
            <person name="Mount A."/>
            <person name="Hedgecock D."/>
            <person name="Xu Z."/>
            <person name="Liu Y."/>
            <person name="Domazet-Loso T."/>
            <person name="Du Y."/>
            <person name="Sun X."/>
            <person name="Zhang S."/>
            <person name="Liu B."/>
            <person name="Cheng P."/>
            <person name="Jiang X."/>
            <person name="Li J."/>
            <person name="Fan D."/>
            <person name="Wang W."/>
            <person name="Fu W."/>
            <person name="Wang T."/>
            <person name="Wang B."/>
            <person name="Zhang J."/>
            <person name="Peng Z."/>
            <person name="Li Y."/>
            <person name="Li N."/>
            <person name="Wang J."/>
            <person name="Chen M."/>
            <person name="He Y."/>
            <person name="Tan F."/>
            <person name="Song X."/>
            <person name="Zheng Q."/>
            <person name="Huang R."/>
            <person name="Yang H."/>
            <person name="Du X."/>
            <person name="Chen L."/>
            <person name="Yang M."/>
            <person name="Gaffney P.M."/>
            <person name="Wang S."/>
            <person name="Luo L."/>
            <person name="She Z."/>
            <person name="Ming Y."/>
            <person name="Huang W."/>
            <person name="Zhang S."/>
            <person name="Huang B."/>
            <person name="Zhang Y."/>
            <person name="Qu T."/>
            <person name="Ni P."/>
            <person name="Miao G."/>
            <person name="Wang J."/>
            <person name="Wang Q."/>
            <person name="Steinberg C.E."/>
            <person name="Wang H."/>
            <person name="Li N."/>
            <person name="Qian L."/>
            <person name="Zhang G."/>
            <person name="Li Y."/>
            <person name="Yang H."/>
            <person name="Liu X."/>
            <person name="Wang J."/>
            <person name="Yin Y."/>
            <person name="Wang J."/>
        </authorList>
    </citation>
    <scope>NUCLEOTIDE SEQUENCE [LARGE SCALE GENOMIC DNA]</scope>
    <source>
        <strain evidence="15">05x7-T-G4-1.051#20</strain>
    </source>
</reference>
<evidence type="ECO:0000256" key="6">
    <source>
        <dbReference type="ARBA" id="ARBA00023125"/>
    </source>
</evidence>
<feature type="compositionally biased region" description="Acidic residues" evidence="13">
    <location>
        <begin position="261"/>
        <end position="271"/>
    </location>
</feature>
<evidence type="ECO:0000256" key="4">
    <source>
        <dbReference type="ARBA" id="ARBA00022902"/>
    </source>
</evidence>
<keyword evidence="3" id="KW-0221">Differentiation</keyword>
<feature type="compositionally biased region" description="Low complexity" evidence="13">
    <location>
        <begin position="79"/>
        <end position="89"/>
    </location>
</feature>
<dbReference type="SUPFAM" id="SSF46689">
    <property type="entry name" value="Homeodomain-like"/>
    <property type="match status" value="1"/>
</dbReference>
<feature type="compositionally biased region" description="Acidic residues" evidence="13">
    <location>
        <begin position="340"/>
        <end position="352"/>
    </location>
</feature>
<feature type="domain" description="Homeobox" evidence="14">
    <location>
        <begin position="101"/>
        <end position="161"/>
    </location>
</feature>
<accession>K1PP90</accession>
<keyword evidence="7 11" id="KW-0371">Homeobox</keyword>
<organism evidence="15">
    <name type="scientific">Magallana gigas</name>
    <name type="common">Pacific oyster</name>
    <name type="synonym">Crassostrea gigas</name>
    <dbReference type="NCBI Taxonomy" id="29159"/>
    <lineage>
        <taxon>Eukaryota</taxon>
        <taxon>Metazoa</taxon>
        <taxon>Spiralia</taxon>
        <taxon>Lophotrochozoa</taxon>
        <taxon>Mollusca</taxon>
        <taxon>Bivalvia</taxon>
        <taxon>Autobranchia</taxon>
        <taxon>Pteriomorphia</taxon>
        <taxon>Ostreida</taxon>
        <taxon>Ostreoidea</taxon>
        <taxon>Ostreidae</taxon>
        <taxon>Magallana</taxon>
    </lineage>
</organism>
<dbReference type="GO" id="GO:0007399">
    <property type="term" value="P:nervous system development"/>
    <property type="evidence" value="ECO:0007669"/>
    <property type="project" value="UniProtKB-KW"/>
</dbReference>
<evidence type="ECO:0000313" key="16">
    <source>
        <dbReference type="EnsemblMetazoa" id="G3612.2:cds"/>
    </source>
</evidence>
<evidence type="ECO:0000256" key="10">
    <source>
        <dbReference type="ARBA" id="ARBA00038351"/>
    </source>
</evidence>
<dbReference type="Gene3D" id="1.10.10.60">
    <property type="entry name" value="Homeodomain-like"/>
    <property type="match status" value="1"/>
</dbReference>
<dbReference type="PROSITE" id="PS50071">
    <property type="entry name" value="HOMEOBOX_2"/>
    <property type="match status" value="1"/>
</dbReference>
<dbReference type="PANTHER" id="PTHR46799">
    <property type="entry name" value="HOMEOBOX PROTEIN UNC-4 HOMOLOG"/>
    <property type="match status" value="1"/>
</dbReference>
<feature type="DNA-binding region" description="Homeobox" evidence="11">
    <location>
        <begin position="103"/>
        <end position="162"/>
    </location>
</feature>
<feature type="region of interest" description="Disordered" evidence="13">
    <location>
        <begin position="63"/>
        <end position="106"/>
    </location>
</feature>
<dbReference type="CDD" id="cd00086">
    <property type="entry name" value="homeodomain"/>
    <property type="match status" value="1"/>
</dbReference>
<evidence type="ECO:0000256" key="13">
    <source>
        <dbReference type="SAM" id="MobiDB-lite"/>
    </source>
</evidence>
<dbReference type="EMBL" id="JH817642">
    <property type="protein sequence ID" value="EKC25942.1"/>
    <property type="molecule type" value="Genomic_DNA"/>
</dbReference>
<dbReference type="EnsemblMetazoa" id="G3612.2">
    <property type="protein sequence ID" value="G3612.2:cds"/>
    <property type="gene ID" value="G3612"/>
</dbReference>
<evidence type="ECO:0000256" key="2">
    <source>
        <dbReference type="ARBA" id="ARBA00022473"/>
    </source>
</evidence>
<dbReference type="SMART" id="SM00389">
    <property type="entry name" value="HOX"/>
    <property type="match status" value="1"/>
</dbReference>
<dbReference type="PROSITE" id="PS00027">
    <property type="entry name" value="HOMEOBOX_1"/>
    <property type="match status" value="1"/>
</dbReference>
<dbReference type="HOGENOM" id="CLU_041996_1_0_1"/>
<dbReference type="PANTHER" id="PTHR46799:SF1">
    <property type="entry name" value="HOMEOBOX PROTEIN UNC-4 HOMOLOG"/>
    <property type="match status" value="1"/>
</dbReference>
<evidence type="ECO:0000256" key="3">
    <source>
        <dbReference type="ARBA" id="ARBA00022782"/>
    </source>
</evidence>
<sequence length="392" mass="43658">MSAGPLGLLDARYAHGYGLLSSLSGYAAHFGGPFASLGFGNPYGIDFGSHQVGHGAYMEGLMSASSPTSRNSNTHPLGSPSAKSSVKSPDSSDEDRESAAAKRRRTRTNFTGWQLEELERAFQDSHYPDVFMREALALRLDLVESRVQVWFQNRRAKWRKKENTKKGPGRPAHNAHPQTCSGEPMDPEEIKRREQEKMEKKKRKQEERLRKLEERRKQMQDQKQGPYSRLSDSDTSPSKADSCNMSVSSCNDNSNHGDLPDQPEDEEDAVSDQENRKCSFSIDSLLEASKVPRGRRPNSKYPRVQASKSVNALGLGMMPLFPITQPVGFIVEQRSHASLSDDEMSINSDDESLHENNSSNEDSHINVEQFSDVEDEAQKSPAPCPKSPDPCS</sequence>
<dbReference type="EnsemblMetazoa" id="G3612.3">
    <property type="protein sequence ID" value="G3612.3:cds"/>
    <property type="gene ID" value="G3612"/>
</dbReference>
<feature type="compositionally biased region" description="Basic and acidic residues" evidence="13">
    <location>
        <begin position="188"/>
        <end position="220"/>
    </location>
</feature>
<evidence type="ECO:0000256" key="9">
    <source>
        <dbReference type="ARBA" id="ARBA00023242"/>
    </source>
</evidence>
<evidence type="ECO:0000313" key="17">
    <source>
        <dbReference type="Proteomes" id="UP000005408"/>
    </source>
</evidence>
<feature type="region of interest" description="Disordered" evidence="13">
    <location>
        <begin position="159"/>
        <end position="305"/>
    </location>
</feature>
<keyword evidence="5" id="KW-0805">Transcription regulation</keyword>
<dbReference type="GO" id="GO:0030154">
    <property type="term" value="P:cell differentiation"/>
    <property type="evidence" value="ECO:0007669"/>
    <property type="project" value="UniProtKB-KW"/>
</dbReference>
<keyword evidence="2" id="KW-0217">Developmental protein</keyword>